<dbReference type="CDD" id="cd07333">
    <property type="entry name" value="M48C_bepA_like"/>
    <property type="match status" value="1"/>
</dbReference>
<comment type="cofactor">
    <cofactor evidence="1">
        <name>Zn(2+)</name>
        <dbReference type="ChEBI" id="CHEBI:29105"/>
    </cofactor>
</comment>
<dbReference type="PANTHER" id="PTHR22726">
    <property type="entry name" value="METALLOENDOPEPTIDASE OMA1"/>
    <property type="match status" value="1"/>
</dbReference>
<reference evidence="8 9" key="1">
    <citation type="submission" date="2019-03" db="EMBL/GenBank/DDBJ databases">
        <title>Genomic Encyclopedia of Type Strains, Phase III (KMG-III): the genomes of soil and plant-associated and newly described type strains.</title>
        <authorList>
            <person name="Whitman W."/>
        </authorList>
    </citation>
    <scope>NUCLEOTIDE SEQUENCE [LARGE SCALE GENOMIC DNA]</scope>
    <source>
        <strain evidence="8 9">CECT 8976</strain>
    </source>
</reference>
<dbReference type="SUPFAM" id="SSF48452">
    <property type="entry name" value="TPR-like"/>
    <property type="match status" value="1"/>
</dbReference>
<keyword evidence="4" id="KW-0378">Hydrolase</keyword>
<dbReference type="GO" id="GO:0046872">
    <property type="term" value="F:metal ion binding"/>
    <property type="evidence" value="ECO:0007669"/>
    <property type="project" value="UniProtKB-KW"/>
</dbReference>
<feature type="domain" description="Peptidase M48" evidence="7">
    <location>
        <begin position="67"/>
        <end position="253"/>
    </location>
</feature>
<keyword evidence="3" id="KW-0479">Metal-binding</keyword>
<evidence type="ECO:0000256" key="5">
    <source>
        <dbReference type="ARBA" id="ARBA00022833"/>
    </source>
</evidence>
<dbReference type="InterPro" id="IPR001915">
    <property type="entry name" value="Peptidase_M48"/>
</dbReference>
<dbReference type="EMBL" id="SNZP01000004">
    <property type="protein sequence ID" value="TDR80530.1"/>
    <property type="molecule type" value="Genomic_DNA"/>
</dbReference>
<accession>A0A4R7B718</accession>
<dbReference type="PANTHER" id="PTHR22726:SF1">
    <property type="entry name" value="METALLOENDOPEPTIDASE OMA1, MITOCHONDRIAL"/>
    <property type="match status" value="1"/>
</dbReference>
<protein>
    <submittedName>
        <fullName evidence="8">Putative Zn-dependent protease</fullName>
    </submittedName>
</protein>
<comment type="caution">
    <text evidence="8">The sequence shown here is derived from an EMBL/GenBank/DDBJ whole genome shotgun (WGS) entry which is preliminary data.</text>
</comment>
<dbReference type="GO" id="GO:0016020">
    <property type="term" value="C:membrane"/>
    <property type="evidence" value="ECO:0007669"/>
    <property type="project" value="TreeGrafter"/>
</dbReference>
<organism evidence="8 9">
    <name type="scientific">Paludibacterium purpuratum</name>
    <dbReference type="NCBI Taxonomy" id="1144873"/>
    <lineage>
        <taxon>Bacteria</taxon>
        <taxon>Pseudomonadati</taxon>
        <taxon>Pseudomonadota</taxon>
        <taxon>Betaproteobacteria</taxon>
        <taxon>Neisseriales</taxon>
        <taxon>Chromobacteriaceae</taxon>
        <taxon>Paludibacterium</taxon>
    </lineage>
</organism>
<dbReference type="Gene3D" id="1.25.40.10">
    <property type="entry name" value="Tetratricopeptide repeat domain"/>
    <property type="match status" value="1"/>
</dbReference>
<evidence type="ECO:0000259" key="7">
    <source>
        <dbReference type="Pfam" id="PF01435"/>
    </source>
</evidence>
<evidence type="ECO:0000256" key="4">
    <source>
        <dbReference type="ARBA" id="ARBA00022801"/>
    </source>
</evidence>
<evidence type="ECO:0000256" key="6">
    <source>
        <dbReference type="ARBA" id="ARBA00023049"/>
    </source>
</evidence>
<evidence type="ECO:0000256" key="1">
    <source>
        <dbReference type="ARBA" id="ARBA00001947"/>
    </source>
</evidence>
<evidence type="ECO:0000313" key="9">
    <source>
        <dbReference type="Proteomes" id="UP000295611"/>
    </source>
</evidence>
<keyword evidence="5" id="KW-0862">Zinc</keyword>
<evidence type="ECO:0000256" key="2">
    <source>
        <dbReference type="ARBA" id="ARBA00022670"/>
    </source>
</evidence>
<dbReference type="Pfam" id="PF01435">
    <property type="entry name" value="Peptidase_M48"/>
    <property type="match status" value="1"/>
</dbReference>
<dbReference type="RefSeq" id="WP_133679015.1">
    <property type="nucleotide sequence ID" value="NZ_SNZP01000004.1"/>
</dbReference>
<dbReference type="Gene3D" id="3.30.2010.10">
    <property type="entry name" value="Metalloproteases ('zincins'), catalytic domain"/>
    <property type="match status" value="1"/>
</dbReference>
<dbReference type="InterPro" id="IPR051156">
    <property type="entry name" value="Mito/Outer_Membr_Metalloprot"/>
</dbReference>
<keyword evidence="2 8" id="KW-0645">Protease</keyword>
<evidence type="ECO:0000313" key="8">
    <source>
        <dbReference type="EMBL" id="TDR80530.1"/>
    </source>
</evidence>
<sequence>MKKTFLLTTISIGLLLIAGGVRAELPDLGDVSQASMSLADEARIGRNAMRELRQQDAISDDPELAMYINSLGARLAAGAVGSGIRFTFFVVNDGSINAFAMPGGYIGVNKGLIMASQSEGELASVLGHEMAHVTQHHMARMQANTLPNQLTLLATLVAAALASRAHNSDAVMGTINAGIGLTLANQLSFSRDFEREADRVGMQYLAAAGFDVRDMPGFFSRMQQSEHLNGGDAYAFLRTHPVTVERISEAQNRSLNAPVRMRVSGTDYLLVREKIRNQLLAPTEASKYYQTALANRQYLNEGAQWYGLAMARERLHDQAGAAKALGKARQILPASPMLYTLEAAIDRSGKNWDGALAAYKTGLARYPGFRPLSDDEVDLLIQLGQREQALQKIRHLQQTWPADPALYRLQSRLYADSDMLRYHAALGNALYFELQYEPALEQFRLASQAPGDDFYLRSSIEARSRELEKLVADSKRDGTDQGDGQ</sequence>
<dbReference type="OrthoDB" id="9810445at2"/>
<name>A0A4R7B718_9NEIS</name>
<proteinExistence type="predicted"/>
<keyword evidence="9" id="KW-1185">Reference proteome</keyword>
<dbReference type="InterPro" id="IPR011990">
    <property type="entry name" value="TPR-like_helical_dom_sf"/>
</dbReference>
<evidence type="ECO:0000256" key="3">
    <source>
        <dbReference type="ARBA" id="ARBA00022723"/>
    </source>
</evidence>
<dbReference type="Proteomes" id="UP000295611">
    <property type="component" value="Unassembled WGS sequence"/>
</dbReference>
<gene>
    <name evidence="8" type="ORF">DFP86_10427</name>
</gene>
<dbReference type="AlphaFoldDB" id="A0A4R7B718"/>
<keyword evidence="6" id="KW-0482">Metalloprotease</keyword>
<dbReference type="GO" id="GO:0051603">
    <property type="term" value="P:proteolysis involved in protein catabolic process"/>
    <property type="evidence" value="ECO:0007669"/>
    <property type="project" value="TreeGrafter"/>
</dbReference>
<dbReference type="GO" id="GO:0004222">
    <property type="term" value="F:metalloendopeptidase activity"/>
    <property type="evidence" value="ECO:0007669"/>
    <property type="project" value="InterPro"/>
</dbReference>